<evidence type="ECO:0000256" key="1">
    <source>
        <dbReference type="ARBA" id="ARBA00004370"/>
    </source>
</evidence>
<dbReference type="GO" id="GO:0016020">
    <property type="term" value="C:membrane"/>
    <property type="evidence" value="ECO:0007669"/>
    <property type="project" value="UniProtKB-SubCell"/>
</dbReference>
<evidence type="ECO:0000259" key="6">
    <source>
        <dbReference type="Pfam" id="PF13664"/>
    </source>
</evidence>
<keyword evidence="2 5" id="KW-0812">Transmembrane</keyword>
<feature type="transmembrane region" description="Helical" evidence="5">
    <location>
        <begin position="74"/>
        <end position="92"/>
    </location>
</feature>
<keyword evidence="8" id="KW-1185">Reference proteome</keyword>
<feature type="transmembrane region" description="Helical" evidence="5">
    <location>
        <begin position="126"/>
        <end position="147"/>
    </location>
</feature>
<keyword evidence="3 5" id="KW-1133">Transmembrane helix</keyword>
<evidence type="ECO:0000256" key="5">
    <source>
        <dbReference type="SAM" id="Phobius"/>
    </source>
</evidence>
<keyword evidence="4 5" id="KW-0472">Membrane</keyword>
<reference evidence="7" key="1">
    <citation type="journal article" date="2021" name="Open Biol.">
        <title>Shared evolutionary footprints suggest mitochondrial oxidative damage underlies multiple complex I losses in fungi.</title>
        <authorList>
            <person name="Schikora-Tamarit M.A."/>
            <person name="Marcet-Houben M."/>
            <person name="Nosek J."/>
            <person name="Gabaldon T."/>
        </authorList>
    </citation>
    <scope>NUCLEOTIDE SEQUENCE</scope>
    <source>
        <strain evidence="7">CBS6341</strain>
    </source>
</reference>
<evidence type="ECO:0000313" key="7">
    <source>
        <dbReference type="EMBL" id="KAH3679159.1"/>
    </source>
</evidence>
<gene>
    <name evidence="7" type="ORF">WICMUC_001170</name>
</gene>
<protein>
    <recommendedName>
        <fullName evidence="6">TMEM205-like domain-containing protein</fullName>
    </recommendedName>
</protein>
<dbReference type="InterPro" id="IPR053009">
    <property type="entry name" value="Xanthocillin_Biosynth-Assoc"/>
</dbReference>
<dbReference type="OrthoDB" id="1641132at2759"/>
<proteinExistence type="predicted"/>
<evidence type="ECO:0000256" key="4">
    <source>
        <dbReference type="ARBA" id="ARBA00023136"/>
    </source>
</evidence>
<accession>A0A9P8THN3</accession>
<reference evidence="7" key="2">
    <citation type="submission" date="2021-01" db="EMBL/GenBank/DDBJ databases">
        <authorList>
            <person name="Schikora-Tamarit M.A."/>
        </authorList>
    </citation>
    <scope>NUCLEOTIDE SEQUENCE</scope>
    <source>
        <strain evidence="7">CBS6341</strain>
    </source>
</reference>
<evidence type="ECO:0000313" key="8">
    <source>
        <dbReference type="Proteomes" id="UP000769528"/>
    </source>
</evidence>
<sequence length="160" mass="17588">MSFRATSHLFLWAVSWGGIGYYSYVASPIAFKSLDRDSFSLLQAKVFPQFFLTQSIAPILLGVTAPYALTTGSLVTLALGSIGGLGNALWLGPKTKDIKAQRKLLESQGETESEQYKQLTKDFGKWHGISLLFNLLYVGSLTVYGVILSRNLIRVPVIPK</sequence>
<organism evidence="7 8">
    <name type="scientific">Wickerhamomyces mucosus</name>
    <dbReference type="NCBI Taxonomy" id="1378264"/>
    <lineage>
        <taxon>Eukaryota</taxon>
        <taxon>Fungi</taxon>
        <taxon>Dikarya</taxon>
        <taxon>Ascomycota</taxon>
        <taxon>Saccharomycotina</taxon>
        <taxon>Saccharomycetes</taxon>
        <taxon>Phaffomycetales</taxon>
        <taxon>Wickerhamomycetaceae</taxon>
        <taxon>Wickerhamomyces</taxon>
    </lineage>
</organism>
<dbReference type="InterPro" id="IPR025423">
    <property type="entry name" value="TMEM205-like"/>
</dbReference>
<dbReference type="AlphaFoldDB" id="A0A9P8THN3"/>
<feature type="transmembrane region" description="Helical" evidence="5">
    <location>
        <begin position="6"/>
        <end position="25"/>
    </location>
</feature>
<dbReference type="Pfam" id="PF13664">
    <property type="entry name" value="DUF4149"/>
    <property type="match status" value="1"/>
</dbReference>
<dbReference type="PANTHER" id="PTHR23241:SF102">
    <property type="entry name" value="LD23009P"/>
    <property type="match status" value="1"/>
</dbReference>
<evidence type="ECO:0000256" key="3">
    <source>
        <dbReference type="ARBA" id="ARBA00022989"/>
    </source>
</evidence>
<comment type="caution">
    <text evidence="7">The sequence shown here is derived from an EMBL/GenBank/DDBJ whole genome shotgun (WGS) entry which is preliminary data.</text>
</comment>
<dbReference type="PANTHER" id="PTHR23241">
    <property type="entry name" value="LATE EMBRYOGENESIS ABUNDANT PLANTS LEA-RELATED"/>
    <property type="match status" value="1"/>
</dbReference>
<feature type="domain" description="TMEM205-like" evidence="6">
    <location>
        <begin position="11"/>
        <end position="103"/>
    </location>
</feature>
<evidence type="ECO:0000256" key="2">
    <source>
        <dbReference type="ARBA" id="ARBA00022692"/>
    </source>
</evidence>
<dbReference type="EMBL" id="JAEUBF010000389">
    <property type="protein sequence ID" value="KAH3679159.1"/>
    <property type="molecule type" value="Genomic_DNA"/>
</dbReference>
<name>A0A9P8THN3_9ASCO</name>
<comment type="subcellular location">
    <subcellularLocation>
        <location evidence="1">Membrane</location>
    </subcellularLocation>
</comment>
<dbReference type="Proteomes" id="UP000769528">
    <property type="component" value="Unassembled WGS sequence"/>
</dbReference>